<feature type="region of interest" description="Disordered" evidence="1">
    <location>
        <begin position="648"/>
        <end position="672"/>
    </location>
</feature>
<dbReference type="Proteomes" id="UP001552299">
    <property type="component" value="Unassembled WGS sequence"/>
</dbReference>
<evidence type="ECO:0000313" key="3">
    <source>
        <dbReference type="EMBL" id="KAL0906706.1"/>
    </source>
</evidence>
<dbReference type="InterPro" id="IPR044824">
    <property type="entry name" value="MAIN-like"/>
</dbReference>
<dbReference type="EMBL" id="JANQDX010000018">
    <property type="protein sequence ID" value="KAL0906706.1"/>
    <property type="molecule type" value="Genomic_DNA"/>
</dbReference>
<gene>
    <name evidence="3" type="ORF">M5K25_025221</name>
</gene>
<feature type="compositionally biased region" description="Basic and acidic residues" evidence="1">
    <location>
        <begin position="8"/>
        <end position="23"/>
    </location>
</feature>
<dbReference type="Pfam" id="PF03004">
    <property type="entry name" value="Transposase_24"/>
    <property type="match status" value="1"/>
</dbReference>
<feature type="region of interest" description="Disordered" evidence="1">
    <location>
        <begin position="809"/>
        <end position="834"/>
    </location>
</feature>
<dbReference type="PANTHER" id="PTHR46033">
    <property type="entry name" value="PROTEIN MAIN-LIKE 2"/>
    <property type="match status" value="1"/>
</dbReference>
<evidence type="ECO:0000313" key="4">
    <source>
        <dbReference type="Proteomes" id="UP001552299"/>
    </source>
</evidence>
<dbReference type="InterPro" id="IPR004252">
    <property type="entry name" value="Probable_transposase_24"/>
</dbReference>
<evidence type="ECO:0000256" key="1">
    <source>
        <dbReference type="SAM" id="MobiDB-lite"/>
    </source>
</evidence>
<reference evidence="3 4" key="1">
    <citation type="journal article" date="2024" name="Plant Biotechnol. J.">
        <title>Dendrobium thyrsiflorum genome and its molecular insights into genes involved in important horticultural traits.</title>
        <authorList>
            <person name="Chen B."/>
            <person name="Wang J.Y."/>
            <person name="Zheng P.J."/>
            <person name="Li K.L."/>
            <person name="Liang Y.M."/>
            <person name="Chen X.F."/>
            <person name="Zhang C."/>
            <person name="Zhao X."/>
            <person name="He X."/>
            <person name="Zhang G.Q."/>
            <person name="Liu Z.J."/>
            <person name="Xu Q."/>
        </authorList>
    </citation>
    <scope>NUCLEOTIDE SEQUENCE [LARGE SCALE GENOMIC DNA]</scope>
    <source>
        <strain evidence="3">GZMU011</strain>
    </source>
</reference>
<keyword evidence="4" id="KW-1185">Reference proteome</keyword>
<feature type="region of interest" description="Disordered" evidence="1">
    <location>
        <begin position="1"/>
        <end position="68"/>
    </location>
</feature>
<feature type="domain" description="Aminotransferase-like plant mobile" evidence="2">
    <location>
        <begin position="152"/>
        <end position="314"/>
    </location>
</feature>
<dbReference type="Pfam" id="PF10536">
    <property type="entry name" value="PMD"/>
    <property type="match status" value="1"/>
</dbReference>
<feature type="compositionally biased region" description="Basic and acidic residues" evidence="1">
    <location>
        <begin position="39"/>
        <end position="48"/>
    </location>
</feature>
<evidence type="ECO:0000259" key="2">
    <source>
        <dbReference type="Pfam" id="PF10536"/>
    </source>
</evidence>
<sequence length="834" mass="94914">MAGGGAKAEPEEAKAEPEEAKAEPEEELSSRCSGWDSENWERSEEGRTKSKNKVLPDGFLDPLPRQKSSKLQRFSNEMASRGAQGETHNQGVVIKDIPPLASTNLYVDAPQRTHRATHQDDATILEAASHLLMVREWPVECPRFIAALDITVMRWSPETNTFHLPVGEMTVTLEDVAMILGARIDVFPLVGHPAVGCGRRWLTWSECCDELLGEHPIDDFIYSNPNEPTMTAKFKMGQANAKTCIPLRWLKWCFSRSFYEDLKDHELSWHVIAYIFFLIGCFLMSDTSGCEVHLQWLPEIEEIQRFSHFSLGGPSLHIFIGNFVRPLVQVEKLFLVVFTYYRYFVSSLPLTNTAAIEQLVANEFLAWSRSCMASGDESPHRSITSMFSRKKKLSTIPIGSRRGGQGQEQTIPPVTGVSSPPPESQHQSPTEQGQGQIDPPVVGVPPNTGYFPTPTSTSPQFFSLDHRQSAPFYPYYPPPTSQTVPSTYPYPPYHHPYYYPPHVQPEQGGPSTQAKVRVGEPAAAEDKRVYIEPEGDTFNPARQTTHKIRDIIRSKYDAPYLSWKKIPKEVRDMWFREFQKDFRWLPAHGSRIRTNFEKRGSTRLRDMFTDIRKSGQRPLWIGERVWANLTKAWASPKFTKLREQNKQNRASDCGGLGSSLHTGGSMPHTEHRRRLKEYLGREPTPLELHARTHQHRVDHQWVDEKARKAHDDFIRLREGQPSTCERSSLGSTQYSEYHMWSEAVGGRQNGRVYGLGSQGYVIESSTSTSAFYDSSGVEETVSQRVATLTREIEKMRQIQAEMQAELRSYRVENQKKKEQEPVHESQGSEDTEDD</sequence>
<accession>A0ABD0U3V1</accession>
<protein>
    <recommendedName>
        <fullName evidence="2">Aminotransferase-like plant mobile domain-containing protein</fullName>
    </recommendedName>
</protein>
<feature type="compositionally biased region" description="Basic and acidic residues" evidence="1">
    <location>
        <begin position="809"/>
        <end position="823"/>
    </location>
</feature>
<feature type="region of interest" description="Disordered" evidence="1">
    <location>
        <begin position="374"/>
        <end position="444"/>
    </location>
</feature>
<comment type="caution">
    <text evidence="3">The sequence shown here is derived from an EMBL/GenBank/DDBJ whole genome shotgun (WGS) entry which is preliminary data.</text>
</comment>
<dbReference type="PANTHER" id="PTHR46033:SF1">
    <property type="entry name" value="PROTEIN MAIN-LIKE 2"/>
    <property type="match status" value="1"/>
</dbReference>
<organism evidence="3 4">
    <name type="scientific">Dendrobium thyrsiflorum</name>
    <name type="common">Pinecone-like raceme dendrobium</name>
    <name type="synonym">Orchid</name>
    <dbReference type="NCBI Taxonomy" id="117978"/>
    <lineage>
        <taxon>Eukaryota</taxon>
        <taxon>Viridiplantae</taxon>
        <taxon>Streptophyta</taxon>
        <taxon>Embryophyta</taxon>
        <taxon>Tracheophyta</taxon>
        <taxon>Spermatophyta</taxon>
        <taxon>Magnoliopsida</taxon>
        <taxon>Liliopsida</taxon>
        <taxon>Asparagales</taxon>
        <taxon>Orchidaceae</taxon>
        <taxon>Epidendroideae</taxon>
        <taxon>Malaxideae</taxon>
        <taxon>Dendrobiinae</taxon>
        <taxon>Dendrobium</taxon>
    </lineage>
</organism>
<name>A0ABD0U3V1_DENTH</name>
<dbReference type="AlphaFoldDB" id="A0ABD0U3V1"/>
<proteinExistence type="predicted"/>
<dbReference type="InterPro" id="IPR019557">
    <property type="entry name" value="AminoTfrase-like_pln_mobile"/>
</dbReference>